<organism evidence="2 3">
    <name type="scientific">Alginatibacterium sediminis</name>
    <dbReference type="NCBI Taxonomy" id="2164068"/>
    <lineage>
        <taxon>Bacteria</taxon>
        <taxon>Pseudomonadati</taxon>
        <taxon>Pseudomonadota</taxon>
        <taxon>Gammaproteobacteria</taxon>
        <taxon>Alteromonadales</taxon>
        <taxon>Alteromonadaceae</taxon>
        <taxon>Alginatibacterium</taxon>
    </lineage>
</organism>
<accession>A0A420EID0</accession>
<gene>
    <name evidence="2" type="ORF">DBZ36_07760</name>
</gene>
<dbReference type="EMBL" id="RAQO01000004">
    <property type="protein sequence ID" value="RKF20326.1"/>
    <property type="molecule type" value="Genomic_DNA"/>
</dbReference>
<evidence type="ECO:0000313" key="3">
    <source>
        <dbReference type="Proteomes" id="UP000286482"/>
    </source>
</evidence>
<comment type="caution">
    <text evidence="2">The sequence shown here is derived from an EMBL/GenBank/DDBJ whole genome shotgun (WGS) entry which is preliminary data.</text>
</comment>
<keyword evidence="1" id="KW-0472">Membrane</keyword>
<keyword evidence="1" id="KW-0812">Transmembrane</keyword>
<keyword evidence="1" id="KW-1133">Transmembrane helix</keyword>
<name>A0A420EID0_9ALTE</name>
<dbReference type="Proteomes" id="UP000286482">
    <property type="component" value="Unassembled WGS sequence"/>
</dbReference>
<evidence type="ECO:0000313" key="2">
    <source>
        <dbReference type="EMBL" id="RKF20326.1"/>
    </source>
</evidence>
<feature type="transmembrane region" description="Helical" evidence="1">
    <location>
        <begin position="54"/>
        <end position="76"/>
    </location>
</feature>
<keyword evidence="3" id="KW-1185">Reference proteome</keyword>
<dbReference type="AlphaFoldDB" id="A0A420EID0"/>
<feature type="transmembrane region" description="Helical" evidence="1">
    <location>
        <begin position="20"/>
        <end position="42"/>
    </location>
</feature>
<reference evidence="2 3" key="1">
    <citation type="submission" date="2018-09" db="EMBL/GenBank/DDBJ databases">
        <authorList>
            <person name="Wang Z."/>
        </authorList>
    </citation>
    <scope>NUCLEOTIDE SEQUENCE [LARGE SCALE GENOMIC DNA]</scope>
    <source>
        <strain evidence="2 3">ALS 81</strain>
    </source>
</reference>
<sequence length="124" mass="14525">MKTDTNNDFSYSSLGVWRKIFIALIWISTSIFTSGALVWLLYPEIMQTELGFSPQLLLGLTIWFLFTAIWATWAICKRKSKHLVVLAVLQLFPWFNLLSAAFFFQSYKTSKFERQQLDLEKNDE</sequence>
<proteinExistence type="predicted"/>
<protein>
    <submittedName>
        <fullName evidence="2">Uncharacterized protein</fullName>
    </submittedName>
</protein>
<dbReference type="RefSeq" id="WP_120354330.1">
    <property type="nucleotide sequence ID" value="NZ_RAQO01000004.1"/>
</dbReference>
<feature type="transmembrane region" description="Helical" evidence="1">
    <location>
        <begin position="83"/>
        <end position="104"/>
    </location>
</feature>
<evidence type="ECO:0000256" key="1">
    <source>
        <dbReference type="SAM" id="Phobius"/>
    </source>
</evidence>